<dbReference type="AlphaFoldDB" id="A0A852ZNG3"/>
<dbReference type="GO" id="GO:0051213">
    <property type="term" value="F:dioxygenase activity"/>
    <property type="evidence" value="ECO:0007669"/>
    <property type="project" value="UniProtKB-KW"/>
</dbReference>
<dbReference type="EMBL" id="JACBZH010000001">
    <property type="protein sequence ID" value="NYH93438.1"/>
    <property type="molecule type" value="Genomic_DNA"/>
</dbReference>
<dbReference type="Proteomes" id="UP000579605">
    <property type="component" value="Unassembled WGS sequence"/>
</dbReference>
<comment type="caution">
    <text evidence="2">The sequence shown here is derived from an EMBL/GenBank/DDBJ whole genome shotgun (WGS) entry which is preliminary data.</text>
</comment>
<dbReference type="Gene3D" id="3.10.180.10">
    <property type="entry name" value="2,3-Dihydroxybiphenyl 1,2-Dioxygenase, domain 1"/>
    <property type="match status" value="1"/>
</dbReference>
<dbReference type="PROSITE" id="PS51819">
    <property type="entry name" value="VOC"/>
    <property type="match status" value="1"/>
</dbReference>
<keyword evidence="3" id="KW-1185">Reference proteome</keyword>
<gene>
    <name evidence="2" type="ORF">F4554_006076</name>
</gene>
<dbReference type="CDD" id="cd06587">
    <property type="entry name" value="VOC"/>
    <property type="match status" value="1"/>
</dbReference>
<dbReference type="InterPro" id="IPR029068">
    <property type="entry name" value="Glyas_Bleomycin-R_OHBP_Dase"/>
</dbReference>
<feature type="domain" description="VOC" evidence="1">
    <location>
        <begin position="4"/>
        <end position="124"/>
    </location>
</feature>
<dbReference type="PANTHER" id="PTHR35908:SF1">
    <property type="entry name" value="CONSERVED PROTEIN"/>
    <property type="match status" value="1"/>
</dbReference>
<evidence type="ECO:0000259" key="1">
    <source>
        <dbReference type="PROSITE" id="PS51819"/>
    </source>
</evidence>
<organism evidence="2 3">
    <name type="scientific">Actinopolymorpha rutila</name>
    <dbReference type="NCBI Taxonomy" id="446787"/>
    <lineage>
        <taxon>Bacteria</taxon>
        <taxon>Bacillati</taxon>
        <taxon>Actinomycetota</taxon>
        <taxon>Actinomycetes</taxon>
        <taxon>Propionibacteriales</taxon>
        <taxon>Actinopolymorphaceae</taxon>
        <taxon>Actinopolymorpha</taxon>
    </lineage>
</organism>
<sequence length="124" mass="13954">MIGRLEKTVIDCPDPRALADFYCRILGMRINEDSGDWVVIGSEPGMRQVAFQRTELRVPPRWPDPEHPQQLHLDVRVTDADVAEQQLLALGARRVPAKRETGFRVFLDPVGHPFCIVFGGPAHS</sequence>
<keyword evidence="2" id="KW-0456">Lyase</keyword>
<name>A0A852ZNG3_9ACTN</name>
<keyword evidence="2" id="KW-0223">Dioxygenase</keyword>
<dbReference type="InterPro" id="IPR037523">
    <property type="entry name" value="VOC_core"/>
</dbReference>
<dbReference type="InterPro" id="IPR041581">
    <property type="entry name" value="Glyoxalase_6"/>
</dbReference>
<dbReference type="Pfam" id="PF18029">
    <property type="entry name" value="Glyoxalase_6"/>
    <property type="match status" value="1"/>
</dbReference>
<dbReference type="PANTHER" id="PTHR35908">
    <property type="entry name" value="HYPOTHETICAL FUSION PROTEIN"/>
    <property type="match status" value="1"/>
</dbReference>
<accession>A0A852ZNG3</accession>
<keyword evidence="2" id="KW-0560">Oxidoreductase</keyword>
<evidence type="ECO:0000313" key="3">
    <source>
        <dbReference type="Proteomes" id="UP000579605"/>
    </source>
</evidence>
<dbReference type="RefSeq" id="WP_179790966.1">
    <property type="nucleotide sequence ID" value="NZ_BAAARR010000045.1"/>
</dbReference>
<proteinExistence type="predicted"/>
<reference evidence="2 3" key="1">
    <citation type="submission" date="2020-07" db="EMBL/GenBank/DDBJ databases">
        <title>Sequencing the genomes of 1000 actinobacteria strains.</title>
        <authorList>
            <person name="Klenk H.-P."/>
        </authorList>
    </citation>
    <scope>NUCLEOTIDE SEQUENCE [LARGE SCALE GENOMIC DNA]</scope>
    <source>
        <strain evidence="2 3">DSM 18448</strain>
    </source>
</reference>
<dbReference type="GO" id="GO:0016829">
    <property type="term" value="F:lyase activity"/>
    <property type="evidence" value="ECO:0007669"/>
    <property type="project" value="UniProtKB-KW"/>
</dbReference>
<evidence type="ECO:0000313" key="2">
    <source>
        <dbReference type="EMBL" id="NYH93438.1"/>
    </source>
</evidence>
<dbReference type="SUPFAM" id="SSF54593">
    <property type="entry name" value="Glyoxalase/Bleomycin resistance protein/Dihydroxybiphenyl dioxygenase"/>
    <property type="match status" value="1"/>
</dbReference>
<protein>
    <submittedName>
        <fullName evidence="2">Catechol 2,3-dioxygenase-like lactoylglutathione lyase family enzyme</fullName>
    </submittedName>
</protein>